<proteinExistence type="inferred from homology"/>
<evidence type="ECO:0000259" key="24">
    <source>
        <dbReference type="Pfam" id="PF01619"/>
    </source>
</evidence>
<keyword evidence="8" id="KW-0274">FAD</keyword>
<dbReference type="SUPFAM" id="SSF51730">
    <property type="entry name" value="FAD-linked oxidoreductase"/>
    <property type="match status" value="1"/>
</dbReference>
<evidence type="ECO:0000256" key="4">
    <source>
        <dbReference type="ARBA" id="ARBA00012695"/>
    </source>
</evidence>
<dbReference type="GO" id="GO:0009898">
    <property type="term" value="C:cytoplasmic side of plasma membrane"/>
    <property type="evidence" value="ECO:0007669"/>
    <property type="project" value="TreeGrafter"/>
</dbReference>
<feature type="domain" description="Proline dehydrogenase PutA" evidence="25">
    <location>
        <begin position="200"/>
        <end position="311"/>
    </location>
</feature>
<dbReference type="EMBL" id="FPBX01000014">
    <property type="protein sequence ID" value="SFU68006.1"/>
    <property type="molecule type" value="Genomic_DNA"/>
</dbReference>
<dbReference type="SUPFAM" id="SSF47598">
    <property type="entry name" value="Ribbon-helix-helix"/>
    <property type="match status" value="1"/>
</dbReference>
<evidence type="ECO:0000256" key="22">
    <source>
        <dbReference type="SAM" id="MobiDB-lite"/>
    </source>
</evidence>
<keyword evidence="10" id="KW-0805">Transcription regulation</keyword>
<dbReference type="FunFam" id="3.20.20.220:FF:000004">
    <property type="entry name" value="Bifunctional protein PutA"/>
    <property type="match status" value="1"/>
</dbReference>
<feature type="domain" description="Aldehyde dehydrogenase" evidence="23">
    <location>
        <begin position="726"/>
        <end position="1165"/>
    </location>
</feature>
<dbReference type="Gene3D" id="3.40.309.10">
    <property type="entry name" value="Aldehyde Dehydrogenase, Chain A, domain 2"/>
    <property type="match status" value="1"/>
</dbReference>
<evidence type="ECO:0000259" key="25">
    <source>
        <dbReference type="Pfam" id="PF14850"/>
    </source>
</evidence>
<dbReference type="InterPro" id="IPR048798">
    <property type="entry name" value="PutA_RHH"/>
</dbReference>
<dbReference type="Gene3D" id="3.40.605.10">
    <property type="entry name" value="Aldehyde Dehydrogenase, Chain A, domain 1"/>
    <property type="match status" value="1"/>
</dbReference>
<evidence type="ECO:0000313" key="28">
    <source>
        <dbReference type="EMBL" id="SFU68006.1"/>
    </source>
</evidence>
<evidence type="ECO:0000256" key="15">
    <source>
        <dbReference type="ARBA" id="ARBA00023268"/>
    </source>
</evidence>
<evidence type="ECO:0000259" key="23">
    <source>
        <dbReference type="Pfam" id="PF00171"/>
    </source>
</evidence>
<evidence type="ECO:0000256" key="1">
    <source>
        <dbReference type="ARBA" id="ARBA00001974"/>
    </source>
</evidence>
<keyword evidence="15" id="KW-0511">Multifunctional enzyme</keyword>
<dbReference type="Pfam" id="PF21775">
    <property type="entry name" value="PutA_1st"/>
    <property type="match status" value="1"/>
</dbReference>
<dbReference type="STRING" id="343013.SAMN04489707_101449"/>
<dbReference type="Pfam" id="PF00171">
    <property type="entry name" value="Aldedh"/>
    <property type="match status" value="1"/>
</dbReference>
<comment type="catalytic activity">
    <reaction evidence="17">
        <text>L-proline + a quinone = (S)-1-pyrroline-5-carboxylate + a quinol + H(+)</text>
        <dbReference type="Rhea" id="RHEA:23784"/>
        <dbReference type="ChEBI" id="CHEBI:15378"/>
        <dbReference type="ChEBI" id="CHEBI:17388"/>
        <dbReference type="ChEBI" id="CHEBI:24646"/>
        <dbReference type="ChEBI" id="CHEBI:60039"/>
        <dbReference type="ChEBI" id="CHEBI:132124"/>
        <dbReference type="EC" id="1.5.5.2"/>
    </reaction>
</comment>
<evidence type="ECO:0000256" key="3">
    <source>
        <dbReference type="ARBA" id="ARBA00004786"/>
    </source>
</evidence>
<evidence type="ECO:0000256" key="19">
    <source>
        <dbReference type="ARBA" id="ARBA00060911"/>
    </source>
</evidence>
<dbReference type="InterPro" id="IPR024089">
    <property type="entry name" value="PRODH_PutA_dom_I/II"/>
</dbReference>
<evidence type="ECO:0000256" key="6">
    <source>
        <dbReference type="ARBA" id="ARBA00022491"/>
    </source>
</evidence>
<dbReference type="GO" id="GO:0010133">
    <property type="term" value="P:L-proline catabolic process to L-glutamate"/>
    <property type="evidence" value="ECO:0007669"/>
    <property type="project" value="InterPro"/>
</dbReference>
<dbReference type="CDD" id="cd07125">
    <property type="entry name" value="ALDH_PutA-P5CDH"/>
    <property type="match status" value="1"/>
</dbReference>
<feature type="domain" description="Proline dehydrogenase" evidence="24">
    <location>
        <begin position="321"/>
        <end position="624"/>
    </location>
</feature>
<feature type="active site" evidence="21">
    <location>
        <position position="946"/>
    </location>
</feature>
<evidence type="ECO:0000256" key="17">
    <source>
        <dbReference type="ARBA" id="ARBA00048779"/>
    </source>
</evidence>
<dbReference type="Proteomes" id="UP000183656">
    <property type="component" value="Unassembled WGS sequence"/>
</dbReference>
<dbReference type="PROSITE" id="PS00070">
    <property type="entry name" value="ALDEHYDE_DEHYDR_CYS"/>
    <property type="match status" value="1"/>
</dbReference>
<dbReference type="InterPro" id="IPR005933">
    <property type="entry name" value="PutA_C"/>
</dbReference>
<evidence type="ECO:0000256" key="12">
    <source>
        <dbReference type="ARBA" id="ARBA00023062"/>
    </source>
</evidence>
<dbReference type="GO" id="GO:0003842">
    <property type="term" value="F:L-glutamate gamma-semialdehyde dehydrogenase activity"/>
    <property type="evidence" value="ECO:0007669"/>
    <property type="project" value="UniProtKB-EC"/>
</dbReference>
<evidence type="ECO:0000256" key="5">
    <source>
        <dbReference type="ARBA" id="ARBA00012884"/>
    </source>
</evidence>
<dbReference type="InterPro" id="IPR016160">
    <property type="entry name" value="Ald_DH_CS_CYS"/>
</dbReference>
<evidence type="ECO:0000256" key="20">
    <source>
        <dbReference type="ARBA" id="ARBA00074690"/>
    </source>
</evidence>
<protein>
    <recommendedName>
        <fullName evidence="20">Bifunctional protein PutA</fullName>
        <ecNumber evidence="5">1.2.1.88</ecNumber>
        <ecNumber evidence="4">1.5.5.2</ecNumber>
    </recommendedName>
</protein>
<dbReference type="InterPro" id="IPR024082">
    <property type="entry name" value="PRODH_PutA_dom_II"/>
</dbReference>
<evidence type="ECO:0000313" key="29">
    <source>
        <dbReference type="Proteomes" id="UP000183656"/>
    </source>
</evidence>
<keyword evidence="11" id="KW-0520">NAD</keyword>
<dbReference type="NCBIfam" id="NF008772">
    <property type="entry name" value="PRK11809.1"/>
    <property type="match status" value="1"/>
</dbReference>
<accession>A0A1I7I5G0</accession>
<dbReference type="Gene3D" id="1.20.5.550">
    <property type="entry name" value="Single Helix bin"/>
    <property type="match status" value="1"/>
</dbReference>
<keyword evidence="14" id="KW-0804">Transcription</keyword>
<dbReference type="InterPro" id="IPR016161">
    <property type="entry name" value="Ald_DH/histidinol_DH"/>
</dbReference>
<evidence type="ECO:0000256" key="18">
    <source>
        <dbReference type="ARBA" id="ARBA00060889"/>
    </source>
</evidence>
<dbReference type="EC" id="1.2.1.88" evidence="5"/>
<dbReference type="Gene3D" id="1.20.5.460">
    <property type="entry name" value="Single helix bin"/>
    <property type="match status" value="1"/>
</dbReference>
<evidence type="ECO:0000256" key="13">
    <source>
        <dbReference type="ARBA" id="ARBA00023125"/>
    </source>
</evidence>
<evidence type="ECO:0000256" key="14">
    <source>
        <dbReference type="ARBA" id="ARBA00023163"/>
    </source>
</evidence>
<dbReference type="PANTHER" id="PTHR42862">
    <property type="entry name" value="DELTA-1-PYRROLINE-5-CARBOXYLATE DEHYDROGENASE 1, ISOFORM A-RELATED"/>
    <property type="match status" value="1"/>
</dbReference>
<dbReference type="InterPro" id="IPR025703">
    <property type="entry name" value="Bifunct_PutA"/>
</dbReference>
<dbReference type="FunFam" id="3.40.309.10:FF:000005">
    <property type="entry name" value="1-pyrroline-5-carboxylate dehydrogenase 1"/>
    <property type="match status" value="1"/>
</dbReference>
<keyword evidence="9" id="KW-0560">Oxidoreductase</keyword>
<evidence type="ECO:0000256" key="21">
    <source>
        <dbReference type="PIRSR" id="PIRSR000197-1"/>
    </source>
</evidence>
<dbReference type="GO" id="GO:0003677">
    <property type="term" value="F:DNA binding"/>
    <property type="evidence" value="ECO:0007669"/>
    <property type="project" value="UniProtKB-KW"/>
</dbReference>
<evidence type="ECO:0000256" key="7">
    <source>
        <dbReference type="ARBA" id="ARBA00022630"/>
    </source>
</evidence>
<feature type="region of interest" description="Disordered" evidence="22">
    <location>
        <begin position="106"/>
        <end position="129"/>
    </location>
</feature>
<dbReference type="InterPro" id="IPR050485">
    <property type="entry name" value="Proline_metab_enzyme"/>
</dbReference>
<dbReference type="InterPro" id="IPR029041">
    <property type="entry name" value="FAD-linked_oxidoreductase-like"/>
</dbReference>
<evidence type="ECO:0000259" key="27">
    <source>
        <dbReference type="Pfam" id="PF21775"/>
    </source>
</evidence>
<dbReference type="Pfam" id="PF01619">
    <property type="entry name" value="Pro_dh"/>
    <property type="match status" value="1"/>
</dbReference>
<dbReference type="FunFam" id="1.20.5.460:FF:000001">
    <property type="entry name" value="Bifunctional protein PutA"/>
    <property type="match status" value="1"/>
</dbReference>
<name>A0A1I7I5G0_9BURK</name>
<comment type="pathway">
    <text evidence="2">Amino-acid degradation; L-proline degradation into L-glutamate; L-glutamate from L-proline: step 1/2.</text>
</comment>
<keyword evidence="29" id="KW-1185">Reference proteome</keyword>
<keyword evidence="6" id="KW-0678">Repressor</keyword>
<dbReference type="InterPro" id="IPR016162">
    <property type="entry name" value="Ald_DH_N"/>
</dbReference>
<feature type="domain" description="PutA RHH" evidence="27">
    <location>
        <begin position="64"/>
        <end position="95"/>
    </location>
</feature>
<dbReference type="GO" id="GO:0004657">
    <property type="term" value="F:proline dehydrogenase activity"/>
    <property type="evidence" value="ECO:0007669"/>
    <property type="project" value="UniProtKB-EC"/>
</dbReference>
<sequence length="1389" mass="148453">MGSTRRRIPVYIIVNDYLSLINYRVYPIFKKVQPCDIYPPQKVAPFLPLPFGSVMSTTIGIKVDDTLRERIRNAAHNMGRTPHWLIKQAVLQYVDALERGATTIRLTGLGEPPQDDGAEDAPPPPPMETAQPFLVFAQSILPQTPLRAAITAAWHRPETECLPALLPLARAQDAEQSGKVRELATRLVQGLRDAPAGSGVAALVQEFSLSSQEGVALMCLAEALLRIPDRATRDALIRDKISKGDWKSHVGRSPSLFVNAAAWGLVLTGKLTSTSSEKSLSAALSRVIGKGGEPLIRQGVHRAMKLMGEQFVTGQNIAEALANSRTYEKQGFRYSYDMLGEAAATDADAQRYLQAYEQAIHAIGAASNGRGIFEGPGISIKLSALHPRYSRAQYDRVMAELLPRVLRLAELAKQYDIGMNIDAEEADRLELSLDLMEALCAAPSLKGWSGIGFVVQAYQKRCPHVIDYLVDLARRSRRRLMVRLVKGAYWDSEIKRAQLDGLAGYPVYTRKVYTDVSYLACARKLLEAPDAIYPQFATHNAQTLASIYHLAQSVGGSYYSGQYEFQCLHGMGEPLYAQVTGTAADGKLARPCRIYAPVGSHETLLAYLVRRLLENGANTSFVNRIGDASVPIAELVTDPVEDALRIANQEGRLGAPHPRIALPADLFADLGAQSRPNSHGLNLAHEQQLASLAAALLYSTRQTYLAAPPGVPLPADPSRTPGWQPLRNPAELSDTVGWVYEAAAHDVQAACERAAQAAPIWAGTPPATRADALQRAADLLEQRSQPLMGLIMREAGKTLPNAVAEIREAVDFLRYYGAQVATQFDNAAQRPLGVVLAISPWNFPLAIFCGQVAAALAAGNTVLAKPAEQTPLTAAAMVALLHEAGVPRDALQLVPGQGESVGAALVAHPQVAGVMFTGSTEVARLIARQLSTRLSPTGQAIPLVAETGGQNAMVVDSSALAEQVVADVLASAFDSAGQRCSALRLLCLQDDVADRTLTMLRDALQEWTLGNPDRLHTDVGPVIDAEARAQIEAHIARMADAGQTVTRVERTDGALNGHFVAPAIIEIDSTSRLTREVFGPVLHVIRYPREQLDALLDGINATGYGLTFGVHSRIDETIQHLSERIHAGNLYVNRNVIGAVVGVQPFGGMGLSGTGPKAGGPLYLHRLVHGPANTALALLPPTPSLSEHPALLLLRRLRQTTLPLPAPEQAQAHTTCEAALTTSRLGASLLLPGPTGESNRYRLLPRGPVWALPRTPLGLVAQVAAALASGNPCHMVLPQDDNGCAAVWQALRAAAGDAGVAWLHSAEGAALADGAIPVAALLFEGDGDALLQACRAVAARPGPLVRVESLGSDELQAGQGYDLAALCHEQSISTNTAAAGGNAQLMTMA</sequence>
<dbReference type="SUPFAM" id="SSF53720">
    <property type="entry name" value="ALDH-like"/>
    <property type="match status" value="1"/>
</dbReference>
<dbReference type="InterPro" id="IPR013321">
    <property type="entry name" value="Arc_rbn_hlx_hlx"/>
</dbReference>
<dbReference type="GO" id="GO:0003700">
    <property type="term" value="F:DNA-binding transcription factor activity"/>
    <property type="evidence" value="ECO:0007669"/>
    <property type="project" value="InterPro"/>
</dbReference>
<organism evidence="28 29">
    <name type="scientific">Paenacidovorax caeni</name>
    <dbReference type="NCBI Taxonomy" id="343013"/>
    <lineage>
        <taxon>Bacteria</taxon>
        <taxon>Pseudomonadati</taxon>
        <taxon>Pseudomonadota</taxon>
        <taxon>Betaproteobacteria</taxon>
        <taxon>Burkholderiales</taxon>
        <taxon>Comamonadaceae</taxon>
        <taxon>Paenacidovorax</taxon>
    </lineage>
</organism>
<dbReference type="InterPro" id="IPR015590">
    <property type="entry name" value="Aldehyde_DH_dom"/>
</dbReference>
<feature type="active site" evidence="21">
    <location>
        <position position="980"/>
    </location>
</feature>
<dbReference type="PANTHER" id="PTHR42862:SF1">
    <property type="entry name" value="DELTA-1-PYRROLINE-5-CARBOXYLATE DEHYDROGENASE 2, ISOFORM A-RELATED"/>
    <property type="match status" value="1"/>
</dbReference>
<evidence type="ECO:0000256" key="8">
    <source>
        <dbReference type="ARBA" id="ARBA00022827"/>
    </source>
</evidence>
<dbReference type="Gene3D" id="3.20.20.220">
    <property type="match status" value="1"/>
</dbReference>
<comment type="cofactor">
    <cofactor evidence="1">
        <name>FAD</name>
        <dbReference type="ChEBI" id="CHEBI:57692"/>
    </cofactor>
</comment>
<dbReference type="InterPro" id="IPR041349">
    <property type="entry name" value="PRODH"/>
</dbReference>
<dbReference type="CDD" id="cd22233">
    <property type="entry name" value="RHH_CopAso-like"/>
    <property type="match status" value="1"/>
</dbReference>
<dbReference type="Gene3D" id="1.10.1220.10">
    <property type="entry name" value="Met repressor-like"/>
    <property type="match status" value="1"/>
</dbReference>
<evidence type="ECO:0000256" key="11">
    <source>
        <dbReference type="ARBA" id="ARBA00023027"/>
    </source>
</evidence>
<keyword evidence="12" id="KW-0642">Proline metabolism</keyword>
<comment type="similarity">
    <text evidence="18">In the N-terminal section; belongs to the proline dehydrogenase family.</text>
</comment>
<dbReference type="InterPro" id="IPR016163">
    <property type="entry name" value="Ald_DH_C"/>
</dbReference>
<dbReference type="InterPro" id="IPR010985">
    <property type="entry name" value="Ribbon_hlx_hlx"/>
</dbReference>
<dbReference type="EC" id="1.5.5.2" evidence="4"/>
<dbReference type="Pfam" id="PF14850">
    <property type="entry name" value="Pro_dh-DNA_bdg"/>
    <property type="match status" value="1"/>
</dbReference>
<evidence type="ECO:0000256" key="10">
    <source>
        <dbReference type="ARBA" id="ARBA00023015"/>
    </source>
</evidence>
<comment type="similarity">
    <text evidence="19">In the C-terminal section; belongs to the aldehyde dehydrogenase family.</text>
</comment>
<comment type="pathway">
    <text evidence="3">Amino-acid degradation; L-proline degradation into L-glutamate; L-glutamate from L-proline: step 2/2.</text>
</comment>
<dbReference type="NCBIfam" id="NF008869">
    <property type="entry name" value="PRK11904.1"/>
    <property type="match status" value="1"/>
</dbReference>
<dbReference type="NCBIfam" id="TIGR01238">
    <property type="entry name" value="D1pyr5carbox3"/>
    <property type="match status" value="1"/>
</dbReference>
<evidence type="ECO:0000256" key="16">
    <source>
        <dbReference type="ARBA" id="ARBA00048142"/>
    </source>
</evidence>
<keyword evidence="7" id="KW-0285">Flavoprotein</keyword>
<dbReference type="PIRSF" id="PIRSF000197">
    <property type="entry name" value="Bifunct_PutA"/>
    <property type="match status" value="1"/>
</dbReference>
<gene>
    <name evidence="28" type="ORF">SAMN04489707_101449</name>
</gene>
<keyword evidence="13" id="KW-0238">DNA-binding</keyword>
<reference evidence="28 29" key="1">
    <citation type="submission" date="2016-10" db="EMBL/GenBank/DDBJ databases">
        <authorList>
            <person name="de Groot N.N."/>
        </authorList>
    </citation>
    <scope>NUCLEOTIDE SEQUENCE [LARGE SCALE GENOMIC DNA]</scope>
    <source>
        <strain evidence="28 29">R-24608</strain>
    </source>
</reference>
<dbReference type="InterPro" id="IPR024090">
    <property type="entry name" value="PRODH_PutA_dom_I"/>
</dbReference>
<evidence type="ECO:0000256" key="9">
    <source>
        <dbReference type="ARBA" id="ARBA00023002"/>
    </source>
</evidence>
<comment type="catalytic activity">
    <reaction evidence="16">
        <text>L-glutamate 5-semialdehyde + NAD(+) + H2O = L-glutamate + NADH + 2 H(+)</text>
        <dbReference type="Rhea" id="RHEA:30235"/>
        <dbReference type="ChEBI" id="CHEBI:15377"/>
        <dbReference type="ChEBI" id="CHEBI:15378"/>
        <dbReference type="ChEBI" id="CHEBI:29985"/>
        <dbReference type="ChEBI" id="CHEBI:57540"/>
        <dbReference type="ChEBI" id="CHEBI:57945"/>
        <dbReference type="ChEBI" id="CHEBI:58066"/>
        <dbReference type="EC" id="1.2.1.88"/>
    </reaction>
</comment>
<evidence type="ECO:0000256" key="2">
    <source>
        <dbReference type="ARBA" id="ARBA00004739"/>
    </source>
</evidence>
<dbReference type="InterPro" id="IPR002872">
    <property type="entry name" value="Proline_DH_dom"/>
</dbReference>
<evidence type="ECO:0000259" key="26">
    <source>
        <dbReference type="Pfam" id="PF18327"/>
    </source>
</evidence>
<dbReference type="Pfam" id="PF18327">
    <property type="entry name" value="PRODH"/>
    <property type="match status" value="1"/>
</dbReference>
<feature type="domain" description="Proline utilization A proline dehydrogenase N-terminal" evidence="26">
    <location>
        <begin position="144"/>
        <end position="192"/>
    </location>
</feature>
<dbReference type="SUPFAM" id="SSF81935">
    <property type="entry name" value="N-terminal domain of bifunctional PutA protein"/>
    <property type="match status" value="1"/>
</dbReference>